<accession>A0A7I7PIU6</accession>
<evidence type="ECO:0000313" key="6">
    <source>
        <dbReference type="EMBL" id="ORB17436.1"/>
    </source>
</evidence>
<sequence>MTTAKSFRTSRAADVVAASLRRQILSGELAPGDSLPTESELISQLGVSRETVRVALRLLDAEGLTTTSQGRSGVRIRHPEPERVARSLVQLLTLTGATWGDLLAFRKLLEPAAAAHVAQHASAQQKAALAEVAERGIAPDGAGYHEFHELLVQASGNPILTTVLAAVEQAVRWAAAEQDITQYDREEAAKSHRAIADAIAAGDAQKAEHRMRRHLDAALRHVDASGLLGAPMIPPSRWRGDNSDLPWQ</sequence>
<reference evidence="5 8" key="2">
    <citation type="journal article" date="2019" name="Emerg. Microbes Infect.">
        <title>Comprehensive subspecies identification of 175 nontuberculous mycobacteria species based on 7547 genomic profiles.</title>
        <authorList>
            <person name="Matsumoto Y."/>
            <person name="Kinjo T."/>
            <person name="Motooka D."/>
            <person name="Nabeya D."/>
            <person name="Jung N."/>
            <person name="Uechi K."/>
            <person name="Horii T."/>
            <person name="Iida T."/>
            <person name="Fujita J."/>
            <person name="Nakamura S."/>
        </authorList>
    </citation>
    <scope>NUCLEOTIDE SEQUENCE [LARGE SCALE GENOMIC DNA]</scope>
    <source>
        <strain evidence="5 8">JCM 16367</strain>
    </source>
</reference>
<protein>
    <submittedName>
        <fullName evidence="5">GntR family transcriptional regulator</fullName>
    </submittedName>
</protein>
<organism evidence="5 8">
    <name type="scientific">Mycobacterium noviomagense</name>
    <dbReference type="NCBI Taxonomy" id="459858"/>
    <lineage>
        <taxon>Bacteria</taxon>
        <taxon>Bacillati</taxon>
        <taxon>Actinomycetota</taxon>
        <taxon>Actinomycetes</taxon>
        <taxon>Mycobacteriales</taxon>
        <taxon>Mycobacteriaceae</taxon>
        <taxon>Mycobacterium</taxon>
    </lineage>
</organism>
<evidence type="ECO:0000256" key="3">
    <source>
        <dbReference type="ARBA" id="ARBA00023163"/>
    </source>
</evidence>
<evidence type="ECO:0000256" key="2">
    <source>
        <dbReference type="ARBA" id="ARBA00023125"/>
    </source>
</evidence>
<proteinExistence type="predicted"/>
<keyword evidence="7" id="KW-1185">Reference proteome</keyword>
<dbReference type="PANTHER" id="PTHR43537:SF5">
    <property type="entry name" value="UXU OPERON TRANSCRIPTIONAL REGULATOR"/>
    <property type="match status" value="1"/>
</dbReference>
<dbReference type="CDD" id="cd07377">
    <property type="entry name" value="WHTH_GntR"/>
    <property type="match status" value="1"/>
</dbReference>
<reference evidence="5" key="3">
    <citation type="submission" date="2020-02" db="EMBL/GenBank/DDBJ databases">
        <authorList>
            <person name="Matsumoto Y."/>
            <person name="Motooka D."/>
            <person name="Nakamura S."/>
        </authorList>
    </citation>
    <scope>NUCLEOTIDE SEQUENCE</scope>
    <source>
        <strain evidence="5">JCM 16367</strain>
    </source>
</reference>
<evidence type="ECO:0000259" key="4">
    <source>
        <dbReference type="PROSITE" id="PS50949"/>
    </source>
</evidence>
<dbReference type="InterPro" id="IPR008920">
    <property type="entry name" value="TF_FadR/GntR_C"/>
</dbReference>
<evidence type="ECO:0000256" key="1">
    <source>
        <dbReference type="ARBA" id="ARBA00023015"/>
    </source>
</evidence>
<dbReference type="Pfam" id="PF00392">
    <property type="entry name" value="GntR"/>
    <property type="match status" value="1"/>
</dbReference>
<dbReference type="SMART" id="SM00345">
    <property type="entry name" value="HTH_GNTR"/>
    <property type="match status" value="1"/>
</dbReference>
<dbReference type="PROSITE" id="PS50949">
    <property type="entry name" value="HTH_GNTR"/>
    <property type="match status" value="1"/>
</dbReference>
<dbReference type="OrthoDB" id="7989071at2"/>
<dbReference type="GO" id="GO:0003700">
    <property type="term" value="F:DNA-binding transcription factor activity"/>
    <property type="evidence" value="ECO:0007669"/>
    <property type="project" value="InterPro"/>
</dbReference>
<dbReference type="InterPro" id="IPR000524">
    <property type="entry name" value="Tscrpt_reg_HTH_GntR"/>
</dbReference>
<dbReference type="KEGG" id="mnv:MNVI_37580"/>
<evidence type="ECO:0000313" key="5">
    <source>
        <dbReference type="EMBL" id="BBY08440.1"/>
    </source>
</evidence>
<dbReference type="Pfam" id="PF07729">
    <property type="entry name" value="FCD"/>
    <property type="match status" value="1"/>
</dbReference>
<dbReference type="AlphaFoldDB" id="A0A7I7PIU6"/>
<dbReference type="Gene3D" id="1.20.120.530">
    <property type="entry name" value="GntR ligand-binding domain-like"/>
    <property type="match status" value="1"/>
</dbReference>
<feature type="domain" description="HTH gntR-type" evidence="4">
    <location>
        <begin position="10"/>
        <end position="79"/>
    </location>
</feature>
<dbReference type="PANTHER" id="PTHR43537">
    <property type="entry name" value="TRANSCRIPTIONAL REGULATOR, GNTR FAMILY"/>
    <property type="match status" value="1"/>
</dbReference>
<dbReference type="SMART" id="SM00895">
    <property type="entry name" value="FCD"/>
    <property type="match status" value="1"/>
</dbReference>
<dbReference type="PRINTS" id="PR00035">
    <property type="entry name" value="HTHGNTR"/>
</dbReference>
<dbReference type="SUPFAM" id="SSF48008">
    <property type="entry name" value="GntR ligand-binding domain-like"/>
    <property type="match status" value="1"/>
</dbReference>
<name>A0A7I7PIU6_9MYCO</name>
<dbReference type="Proteomes" id="UP000192374">
    <property type="component" value="Unassembled WGS sequence"/>
</dbReference>
<dbReference type="EMBL" id="MVIC01000004">
    <property type="protein sequence ID" value="ORB17436.1"/>
    <property type="molecule type" value="Genomic_DNA"/>
</dbReference>
<keyword evidence="2" id="KW-0238">DNA-binding</keyword>
<dbReference type="InterPro" id="IPR036388">
    <property type="entry name" value="WH-like_DNA-bd_sf"/>
</dbReference>
<reference evidence="6 7" key="1">
    <citation type="submission" date="2017-02" db="EMBL/GenBank/DDBJ databases">
        <title>The new phylogeny of genus Mycobacterium.</title>
        <authorList>
            <person name="Tortoli E."/>
            <person name="Trovato A."/>
            <person name="Cirillo D.M."/>
        </authorList>
    </citation>
    <scope>NUCLEOTIDE SEQUENCE [LARGE SCALE GENOMIC DNA]</scope>
    <source>
        <strain evidence="6 7">DSM 45145</strain>
    </source>
</reference>
<dbReference type="GO" id="GO:0003677">
    <property type="term" value="F:DNA binding"/>
    <property type="evidence" value="ECO:0007669"/>
    <property type="project" value="UniProtKB-KW"/>
</dbReference>
<dbReference type="RefSeq" id="WP_083085927.1">
    <property type="nucleotide sequence ID" value="NZ_AP022583.1"/>
</dbReference>
<keyword evidence="3" id="KW-0804">Transcription</keyword>
<dbReference type="Proteomes" id="UP000466894">
    <property type="component" value="Chromosome"/>
</dbReference>
<dbReference type="EMBL" id="AP022583">
    <property type="protein sequence ID" value="BBY08440.1"/>
    <property type="molecule type" value="Genomic_DNA"/>
</dbReference>
<dbReference type="InterPro" id="IPR036390">
    <property type="entry name" value="WH_DNA-bd_sf"/>
</dbReference>
<keyword evidence="1" id="KW-0805">Transcription regulation</keyword>
<evidence type="ECO:0000313" key="7">
    <source>
        <dbReference type="Proteomes" id="UP000192374"/>
    </source>
</evidence>
<gene>
    <name evidence="6" type="ORF">BST37_04475</name>
    <name evidence="5" type="ORF">MNVI_37580</name>
</gene>
<dbReference type="Gene3D" id="1.10.10.10">
    <property type="entry name" value="Winged helix-like DNA-binding domain superfamily/Winged helix DNA-binding domain"/>
    <property type="match status" value="1"/>
</dbReference>
<dbReference type="SUPFAM" id="SSF46785">
    <property type="entry name" value="Winged helix' DNA-binding domain"/>
    <property type="match status" value="1"/>
</dbReference>
<evidence type="ECO:0000313" key="8">
    <source>
        <dbReference type="Proteomes" id="UP000466894"/>
    </source>
</evidence>
<dbReference type="InterPro" id="IPR011711">
    <property type="entry name" value="GntR_C"/>
</dbReference>